<name>A0ABD1YR27_9MARC</name>
<accession>A0ABD1YR27</accession>
<dbReference type="Proteomes" id="UP001605036">
    <property type="component" value="Unassembled WGS sequence"/>
</dbReference>
<protein>
    <submittedName>
        <fullName evidence="1">Uncharacterized protein</fullName>
    </submittedName>
</protein>
<organism evidence="1 2">
    <name type="scientific">Riccia fluitans</name>
    <dbReference type="NCBI Taxonomy" id="41844"/>
    <lineage>
        <taxon>Eukaryota</taxon>
        <taxon>Viridiplantae</taxon>
        <taxon>Streptophyta</taxon>
        <taxon>Embryophyta</taxon>
        <taxon>Marchantiophyta</taxon>
        <taxon>Marchantiopsida</taxon>
        <taxon>Marchantiidae</taxon>
        <taxon>Marchantiales</taxon>
        <taxon>Ricciaceae</taxon>
        <taxon>Riccia</taxon>
    </lineage>
</organism>
<evidence type="ECO:0000313" key="2">
    <source>
        <dbReference type="Proteomes" id="UP001605036"/>
    </source>
</evidence>
<dbReference type="EMBL" id="JBHFFA010000003">
    <property type="protein sequence ID" value="KAL2633227.1"/>
    <property type="molecule type" value="Genomic_DNA"/>
</dbReference>
<comment type="caution">
    <text evidence="1">The sequence shown here is derived from an EMBL/GenBank/DDBJ whole genome shotgun (WGS) entry which is preliminary data.</text>
</comment>
<keyword evidence="2" id="KW-1185">Reference proteome</keyword>
<sequence length="126" mass="13963">MSATLTLPPSESVRSIHTPILLPGVSPAPSGWHFGPSVDRDALECMRRLRVQVRLGYRHQGSAPPHRSHFPTEQRLDREVHSFRILSYDNSLTRSRIGPVVSSALALVSLSLMIAPRGSQEESPNF</sequence>
<reference evidence="1 2" key="1">
    <citation type="submission" date="2024-09" db="EMBL/GenBank/DDBJ databases">
        <title>Chromosome-scale assembly of Riccia fluitans.</title>
        <authorList>
            <person name="Paukszto L."/>
            <person name="Sawicki J."/>
            <person name="Karawczyk K."/>
            <person name="Piernik-Szablinska J."/>
            <person name="Szczecinska M."/>
            <person name="Mazdziarz M."/>
        </authorList>
    </citation>
    <scope>NUCLEOTIDE SEQUENCE [LARGE SCALE GENOMIC DNA]</scope>
    <source>
        <strain evidence="1">Rf_01</strain>
        <tissue evidence="1">Aerial parts of the thallus</tissue>
    </source>
</reference>
<evidence type="ECO:0000313" key="1">
    <source>
        <dbReference type="EMBL" id="KAL2633227.1"/>
    </source>
</evidence>
<dbReference type="AlphaFoldDB" id="A0ABD1YR27"/>
<gene>
    <name evidence="1" type="ORF">R1flu_004706</name>
</gene>
<proteinExistence type="predicted"/>